<name>A0A9N8VJD4_9GLOM</name>
<gene>
    <name evidence="2" type="ORF">RFULGI_LOCUS329</name>
</gene>
<comment type="caution">
    <text evidence="2">The sequence shown here is derived from an EMBL/GenBank/DDBJ whole genome shotgun (WGS) entry which is preliminary data.</text>
</comment>
<evidence type="ECO:0000256" key="1">
    <source>
        <dbReference type="SAM" id="Coils"/>
    </source>
</evidence>
<dbReference type="Proteomes" id="UP000789396">
    <property type="component" value="Unassembled WGS sequence"/>
</dbReference>
<sequence length="162" mass="19098">MFLVLFRFYFNSSIKKNEREKKDCQQSEKTQLRNFLASANHSSPSPSLENIFFLLDSNSTQLFLHFFNSVLFRLPNLLIPGLNKKLCIEIGKRKKLETSLERSKQTTNLVIQVQSDLNQLKDKQEKQEEKIGEKRQLTKEEKQLAEIQARERNIFNHTKPQN</sequence>
<keyword evidence="3" id="KW-1185">Reference proteome</keyword>
<reference evidence="2" key="1">
    <citation type="submission" date="2021-06" db="EMBL/GenBank/DDBJ databases">
        <authorList>
            <person name="Kallberg Y."/>
            <person name="Tangrot J."/>
            <person name="Rosling A."/>
        </authorList>
    </citation>
    <scope>NUCLEOTIDE SEQUENCE</scope>
    <source>
        <strain evidence="2">IN212</strain>
    </source>
</reference>
<dbReference type="AlphaFoldDB" id="A0A9N8VJD4"/>
<keyword evidence="1" id="KW-0175">Coiled coil</keyword>
<evidence type="ECO:0000313" key="3">
    <source>
        <dbReference type="Proteomes" id="UP000789396"/>
    </source>
</evidence>
<accession>A0A9N8VJD4</accession>
<feature type="coiled-coil region" evidence="1">
    <location>
        <begin position="110"/>
        <end position="150"/>
    </location>
</feature>
<dbReference type="EMBL" id="CAJVPZ010000102">
    <property type="protein sequence ID" value="CAG8453075.1"/>
    <property type="molecule type" value="Genomic_DNA"/>
</dbReference>
<proteinExistence type="predicted"/>
<organism evidence="2 3">
    <name type="scientific">Racocetra fulgida</name>
    <dbReference type="NCBI Taxonomy" id="60492"/>
    <lineage>
        <taxon>Eukaryota</taxon>
        <taxon>Fungi</taxon>
        <taxon>Fungi incertae sedis</taxon>
        <taxon>Mucoromycota</taxon>
        <taxon>Glomeromycotina</taxon>
        <taxon>Glomeromycetes</taxon>
        <taxon>Diversisporales</taxon>
        <taxon>Gigasporaceae</taxon>
        <taxon>Racocetra</taxon>
    </lineage>
</organism>
<evidence type="ECO:0000313" key="2">
    <source>
        <dbReference type="EMBL" id="CAG8453075.1"/>
    </source>
</evidence>
<protein>
    <submittedName>
        <fullName evidence="2">10881_t:CDS:1</fullName>
    </submittedName>
</protein>